<dbReference type="PANTHER" id="PTHR38814:SF1">
    <property type="entry name" value="ENDONUCLEASE NUCS"/>
    <property type="match status" value="1"/>
</dbReference>
<dbReference type="CDD" id="cd22341">
    <property type="entry name" value="NucS-like"/>
    <property type="match status" value="1"/>
</dbReference>
<accession>T0GT30</accession>
<evidence type="ECO:0000313" key="4">
    <source>
        <dbReference type="Proteomes" id="UP000015524"/>
    </source>
</evidence>
<keyword evidence="4" id="KW-1185">Reference proteome</keyword>
<comment type="caution">
    <text evidence="3">The sequence shown here is derived from an EMBL/GenBank/DDBJ whole genome shotgun (WGS) entry which is preliminary data.</text>
</comment>
<gene>
    <name evidence="3" type="ORF">L485_00055</name>
</gene>
<proteinExistence type="predicted"/>
<dbReference type="InterPro" id="IPR011856">
    <property type="entry name" value="tRNA_endonuc-like_dom_sf"/>
</dbReference>
<dbReference type="Proteomes" id="UP000015524">
    <property type="component" value="Unassembled WGS sequence"/>
</dbReference>
<dbReference type="eggNOG" id="COG1637">
    <property type="taxonomic scope" value="Bacteria"/>
</dbReference>
<reference evidence="3 4" key="1">
    <citation type="journal article" date="2013" name="Genome Announc.">
        <title>Draft Genome Sequence of a Hexachlorocyclohexane-Degrading Bacterium, Sphingobium baderi Strain LL03T.</title>
        <authorList>
            <person name="Kaur J."/>
            <person name="Verma H."/>
            <person name="Tripathi C."/>
            <person name="Khurana J.P."/>
            <person name="Lal R."/>
        </authorList>
    </citation>
    <scope>NUCLEOTIDE SEQUENCE [LARGE SCALE GENOMIC DNA]</scope>
    <source>
        <strain evidence="3 4">LL03</strain>
    </source>
</reference>
<keyword evidence="1" id="KW-0238">DNA-binding</keyword>
<dbReference type="Gene3D" id="3.40.1350.10">
    <property type="match status" value="1"/>
</dbReference>
<dbReference type="EMBL" id="ATIB01000001">
    <property type="protein sequence ID" value="EQB07096.1"/>
    <property type="molecule type" value="Genomic_DNA"/>
</dbReference>
<name>T0GT30_9SPHN</name>
<dbReference type="GO" id="GO:0003677">
    <property type="term" value="F:DNA binding"/>
    <property type="evidence" value="ECO:0007669"/>
    <property type="project" value="UniProtKB-KW"/>
</dbReference>
<dbReference type="InterPro" id="IPR002793">
    <property type="entry name" value="Endonuclease_NucS"/>
</dbReference>
<dbReference type="Pfam" id="PF01939">
    <property type="entry name" value="NucS_C"/>
    <property type="match status" value="1"/>
</dbReference>
<evidence type="ECO:0000313" key="3">
    <source>
        <dbReference type="EMBL" id="EQB07096.1"/>
    </source>
</evidence>
<organism evidence="3 4">
    <name type="scientific">Sphingobium baderi LL03</name>
    <dbReference type="NCBI Taxonomy" id="1114964"/>
    <lineage>
        <taxon>Bacteria</taxon>
        <taxon>Pseudomonadati</taxon>
        <taxon>Pseudomonadota</taxon>
        <taxon>Alphaproteobacteria</taxon>
        <taxon>Sphingomonadales</taxon>
        <taxon>Sphingomonadaceae</taxon>
        <taxon>Sphingobium</taxon>
    </lineage>
</organism>
<dbReference type="AlphaFoldDB" id="T0GT30"/>
<sequence length="286" mass="32077">MFAAKAKNISDLDKVIEQIEAFRELDDAQRKEIVRLLDAYQIGGTKRGSLLNTVRLGRSYAMRMWQLSDLFDVDSDHCLLLKKGVIRGEVRKWIDDYATNGTYIAFDSEKSFFAWMGNPDAKADRQTALDVYTERGDVDAAAAIKKIMGASATDLRKFKQMMLSEKTLEDSIEANFPGFANFVQRPLQFIGRQYETTVGPIDILARDKKTGGYVVIELKKGRAADKVFGQLSRYMGWVKKNLAGDAPVAGMIVGTSIDDKLRAARDAHDTKIDLVTYSSKMSFKVE</sequence>
<protein>
    <recommendedName>
        <fullName evidence="2">Endonuclease NucS C-terminal domain-containing protein</fullName>
    </recommendedName>
</protein>
<dbReference type="InterPro" id="IPR048301">
    <property type="entry name" value="NucS_C"/>
</dbReference>
<feature type="domain" description="Endonuclease NucS C-terminal" evidence="2">
    <location>
        <begin position="183"/>
        <end position="261"/>
    </location>
</feature>
<evidence type="ECO:0000259" key="2">
    <source>
        <dbReference type="Pfam" id="PF01939"/>
    </source>
</evidence>
<evidence type="ECO:0000256" key="1">
    <source>
        <dbReference type="ARBA" id="ARBA00023125"/>
    </source>
</evidence>
<dbReference type="GO" id="GO:0004519">
    <property type="term" value="F:endonuclease activity"/>
    <property type="evidence" value="ECO:0007669"/>
    <property type="project" value="InterPro"/>
</dbReference>
<dbReference type="PANTHER" id="PTHR38814">
    <property type="entry name" value="ENDONUCLEASE NUCS"/>
    <property type="match status" value="1"/>
</dbReference>
<dbReference type="PATRIC" id="fig|1114964.3.peg.9"/>